<evidence type="ECO:0000313" key="2">
    <source>
        <dbReference type="EMBL" id="OFI33571.1"/>
    </source>
</evidence>
<dbReference type="InterPro" id="IPR014710">
    <property type="entry name" value="RmlC-like_jellyroll"/>
</dbReference>
<keyword evidence="3" id="KW-1185">Reference proteome</keyword>
<protein>
    <recommendedName>
        <fullName evidence="1">Cupin fold metalloprotein WbuC cupin domain-containing protein</fullName>
    </recommendedName>
</protein>
<dbReference type="EMBL" id="MJIC01000015">
    <property type="protein sequence ID" value="OFI33571.1"/>
    <property type="molecule type" value="Genomic_DNA"/>
</dbReference>
<dbReference type="InterPro" id="IPR046058">
    <property type="entry name" value="WbuC_cupin"/>
</dbReference>
<proteinExistence type="predicted"/>
<sequence>MMKKFDLELLSELRAQAEASPRRRAHHNVHEDYQQVVQRLFVCMLPDSYVRPHRHSDAHKWEFFMVVDGCLELLFFDDAGTLTERLALGPGSDCLGVEIPPNTWHATVCHAPVTFVEVKQGPYEQTGDKDFAAWAPVEGDEAVPRFLENMKVLRPGYSLKTA</sequence>
<dbReference type="Pfam" id="PF19480">
    <property type="entry name" value="DUF6016"/>
    <property type="match status" value="1"/>
</dbReference>
<feature type="domain" description="Cupin fold metalloprotein WbuC cupin" evidence="1">
    <location>
        <begin position="6"/>
        <end position="88"/>
    </location>
</feature>
<gene>
    <name evidence="2" type="ORF">BFC17_01610</name>
</gene>
<name>A0A1E8FCC6_9ALTE</name>
<evidence type="ECO:0000259" key="1">
    <source>
        <dbReference type="Pfam" id="PF19480"/>
    </source>
</evidence>
<evidence type="ECO:0000313" key="3">
    <source>
        <dbReference type="Proteomes" id="UP000176037"/>
    </source>
</evidence>
<dbReference type="AlphaFoldDB" id="A0A1E8FCC6"/>
<dbReference type="Gene3D" id="2.60.120.10">
    <property type="entry name" value="Jelly Rolls"/>
    <property type="match status" value="1"/>
</dbReference>
<dbReference type="InterPro" id="IPR027565">
    <property type="entry name" value="Cupin_WbuC"/>
</dbReference>
<dbReference type="NCBIfam" id="TIGR04366">
    <property type="entry name" value="cupin_WbuC"/>
    <property type="match status" value="1"/>
</dbReference>
<dbReference type="Proteomes" id="UP000176037">
    <property type="component" value="Unassembled WGS sequence"/>
</dbReference>
<dbReference type="STRING" id="1856405.BFC17_01610"/>
<reference evidence="2 3" key="1">
    <citation type="submission" date="2016-09" db="EMBL/GenBank/DDBJ databases">
        <title>Alteromonas lipolytica, a new species isolated from sea water.</title>
        <authorList>
            <person name="Wu Y.-H."/>
            <person name="Cheng H."/>
            <person name="Xu X.-W."/>
        </authorList>
    </citation>
    <scope>NUCLEOTIDE SEQUENCE [LARGE SCALE GENOMIC DNA]</scope>
    <source>
        <strain evidence="2 3">JW12</strain>
    </source>
</reference>
<dbReference type="SUPFAM" id="SSF51182">
    <property type="entry name" value="RmlC-like cupins"/>
    <property type="match status" value="1"/>
</dbReference>
<comment type="caution">
    <text evidence="2">The sequence shown here is derived from an EMBL/GenBank/DDBJ whole genome shotgun (WGS) entry which is preliminary data.</text>
</comment>
<organism evidence="2 3">
    <name type="scientific">Alteromonas lipolytica</name>
    <dbReference type="NCBI Taxonomy" id="1856405"/>
    <lineage>
        <taxon>Bacteria</taxon>
        <taxon>Pseudomonadati</taxon>
        <taxon>Pseudomonadota</taxon>
        <taxon>Gammaproteobacteria</taxon>
        <taxon>Alteromonadales</taxon>
        <taxon>Alteromonadaceae</taxon>
        <taxon>Alteromonas/Salinimonas group</taxon>
        <taxon>Alteromonas</taxon>
    </lineage>
</organism>
<dbReference type="CDD" id="cd07005">
    <property type="entry name" value="cupin_WbuC-like"/>
    <property type="match status" value="1"/>
</dbReference>
<accession>A0A1E8FCC6</accession>
<dbReference type="InterPro" id="IPR011051">
    <property type="entry name" value="RmlC_Cupin_sf"/>
</dbReference>